<name>A0AAN8D5S5_CHAGU</name>
<evidence type="ECO:0000313" key="2">
    <source>
        <dbReference type="Proteomes" id="UP001331515"/>
    </source>
</evidence>
<keyword evidence="2" id="KW-1185">Reference proteome</keyword>
<protein>
    <submittedName>
        <fullName evidence="1">Uncharacterized protein</fullName>
    </submittedName>
</protein>
<organism evidence="1 2">
    <name type="scientific">Champsocephalus gunnari</name>
    <name type="common">Mackerel icefish</name>
    <dbReference type="NCBI Taxonomy" id="52237"/>
    <lineage>
        <taxon>Eukaryota</taxon>
        <taxon>Metazoa</taxon>
        <taxon>Chordata</taxon>
        <taxon>Craniata</taxon>
        <taxon>Vertebrata</taxon>
        <taxon>Euteleostomi</taxon>
        <taxon>Actinopterygii</taxon>
        <taxon>Neopterygii</taxon>
        <taxon>Teleostei</taxon>
        <taxon>Neoteleostei</taxon>
        <taxon>Acanthomorphata</taxon>
        <taxon>Eupercaria</taxon>
        <taxon>Perciformes</taxon>
        <taxon>Notothenioidei</taxon>
        <taxon>Channichthyidae</taxon>
        <taxon>Champsocephalus</taxon>
    </lineage>
</organism>
<evidence type="ECO:0000313" key="1">
    <source>
        <dbReference type="EMBL" id="KAK5917126.1"/>
    </source>
</evidence>
<gene>
    <name evidence="1" type="ORF">CgunFtcFv8_012042</name>
</gene>
<proteinExistence type="predicted"/>
<accession>A0AAN8D5S5</accession>
<dbReference type="Proteomes" id="UP001331515">
    <property type="component" value="Unassembled WGS sequence"/>
</dbReference>
<dbReference type="EMBL" id="JAURVH010001526">
    <property type="protein sequence ID" value="KAK5917126.1"/>
    <property type="molecule type" value="Genomic_DNA"/>
</dbReference>
<comment type="caution">
    <text evidence="1">The sequence shown here is derived from an EMBL/GenBank/DDBJ whole genome shotgun (WGS) entry which is preliminary data.</text>
</comment>
<sequence length="90" mass="9741">MRAHGEVPFLCISGAAEILLKGFLAGVVLLWRNQSERLALCGGLGSLARSFYPRGGVCHANDAQPACLALWPTLCDLLQIQLQQHYAYAS</sequence>
<dbReference type="AlphaFoldDB" id="A0AAN8D5S5"/>
<reference evidence="1 2" key="1">
    <citation type="journal article" date="2023" name="Mol. Biol. Evol.">
        <title>Genomics of Secondarily Temperate Adaptation in the Only Non-Antarctic Icefish.</title>
        <authorList>
            <person name="Rivera-Colon A.G."/>
            <person name="Rayamajhi N."/>
            <person name="Minhas B.F."/>
            <person name="Madrigal G."/>
            <person name="Bilyk K.T."/>
            <person name="Yoon V."/>
            <person name="Hune M."/>
            <person name="Gregory S."/>
            <person name="Cheng C.H.C."/>
            <person name="Catchen J.M."/>
        </authorList>
    </citation>
    <scope>NUCLEOTIDE SEQUENCE [LARGE SCALE GENOMIC DNA]</scope>
    <source>
        <tissue evidence="1">White muscle</tissue>
    </source>
</reference>